<gene>
    <name evidence="1" type="ORF">CEXT_465641</name>
</gene>
<dbReference type="Proteomes" id="UP001054945">
    <property type="component" value="Unassembled WGS sequence"/>
</dbReference>
<reference evidence="1 2" key="1">
    <citation type="submission" date="2021-06" db="EMBL/GenBank/DDBJ databases">
        <title>Caerostris extrusa draft genome.</title>
        <authorList>
            <person name="Kono N."/>
            <person name="Arakawa K."/>
        </authorList>
    </citation>
    <scope>NUCLEOTIDE SEQUENCE [LARGE SCALE GENOMIC DNA]</scope>
</reference>
<evidence type="ECO:0000313" key="1">
    <source>
        <dbReference type="EMBL" id="GIY97426.1"/>
    </source>
</evidence>
<evidence type="ECO:0000313" key="2">
    <source>
        <dbReference type="Proteomes" id="UP001054945"/>
    </source>
</evidence>
<name>A0AAV4XTV4_CAEEX</name>
<organism evidence="1 2">
    <name type="scientific">Caerostris extrusa</name>
    <name type="common">Bark spider</name>
    <name type="synonym">Caerostris bankana</name>
    <dbReference type="NCBI Taxonomy" id="172846"/>
    <lineage>
        <taxon>Eukaryota</taxon>
        <taxon>Metazoa</taxon>
        <taxon>Ecdysozoa</taxon>
        <taxon>Arthropoda</taxon>
        <taxon>Chelicerata</taxon>
        <taxon>Arachnida</taxon>
        <taxon>Araneae</taxon>
        <taxon>Araneomorphae</taxon>
        <taxon>Entelegynae</taxon>
        <taxon>Araneoidea</taxon>
        <taxon>Araneidae</taxon>
        <taxon>Caerostris</taxon>
    </lineage>
</organism>
<accession>A0AAV4XTV4</accession>
<protein>
    <submittedName>
        <fullName evidence="1">Uncharacterized protein</fullName>
    </submittedName>
</protein>
<keyword evidence="2" id="KW-1185">Reference proteome</keyword>
<comment type="caution">
    <text evidence="1">The sequence shown here is derived from an EMBL/GenBank/DDBJ whole genome shotgun (WGS) entry which is preliminary data.</text>
</comment>
<dbReference type="EMBL" id="BPLR01000778">
    <property type="protein sequence ID" value="GIY97426.1"/>
    <property type="molecule type" value="Genomic_DNA"/>
</dbReference>
<proteinExistence type="predicted"/>
<sequence length="132" mass="14589">MEKRSHEATECSCHKARTPTKQCQRMDGGIIKSKFLQARWSGVSSEAAASTCDLRTTFWQAWANVEVGATPVALAYHHVLVQRPHLLSEPLFPPGEHSFRLDYSPTPSPAIALRQQTSGSQVICRGTLCILL</sequence>
<dbReference type="AlphaFoldDB" id="A0AAV4XTV4"/>